<dbReference type="Proteomes" id="UP000198615">
    <property type="component" value="Unassembled WGS sequence"/>
</dbReference>
<evidence type="ECO:0000256" key="6">
    <source>
        <dbReference type="ARBA" id="ARBA00023136"/>
    </source>
</evidence>
<comment type="similarity">
    <text evidence="2">Belongs to the cytochrome ubiquinol oxidase subunit 2 family.</text>
</comment>
<dbReference type="GO" id="GO:0016682">
    <property type="term" value="F:oxidoreductase activity, acting on diphenols and related substances as donors, oxygen as acceptor"/>
    <property type="evidence" value="ECO:0007669"/>
    <property type="project" value="TreeGrafter"/>
</dbReference>
<feature type="transmembrane region" description="Helical" evidence="7">
    <location>
        <begin position="258"/>
        <end position="278"/>
    </location>
</feature>
<evidence type="ECO:0000313" key="9">
    <source>
        <dbReference type="Proteomes" id="UP000198615"/>
    </source>
</evidence>
<feature type="transmembrane region" description="Helical" evidence="7">
    <location>
        <begin position="157"/>
        <end position="179"/>
    </location>
</feature>
<reference evidence="8 9" key="1">
    <citation type="submission" date="2016-10" db="EMBL/GenBank/DDBJ databases">
        <authorList>
            <person name="Varghese N."/>
            <person name="Submissions S."/>
        </authorList>
    </citation>
    <scope>NUCLEOTIDE SEQUENCE [LARGE SCALE GENOMIC DNA]</scope>
    <source>
        <strain evidence="8 9">DSM 18839</strain>
    </source>
</reference>
<gene>
    <name evidence="8" type="ORF">SAMN05660686_03141</name>
</gene>
<dbReference type="InterPro" id="IPR003317">
    <property type="entry name" value="Cyt-d_oxidase_su2"/>
</dbReference>
<dbReference type="NCBIfam" id="TIGR00203">
    <property type="entry name" value="cydB"/>
    <property type="match status" value="1"/>
</dbReference>
<feature type="transmembrane region" description="Helical" evidence="7">
    <location>
        <begin position="298"/>
        <end position="318"/>
    </location>
</feature>
<organism evidence="8 9">
    <name type="scientific">Thalassobaculum litoreum DSM 18839</name>
    <dbReference type="NCBI Taxonomy" id="1123362"/>
    <lineage>
        <taxon>Bacteria</taxon>
        <taxon>Pseudomonadati</taxon>
        <taxon>Pseudomonadota</taxon>
        <taxon>Alphaproteobacteria</taxon>
        <taxon>Rhodospirillales</taxon>
        <taxon>Thalassobaculaceae</taxon>
        <taxon>Thalassobaculum</taxon>
    </lineage>
</organism>
<feature type="transmembrane region" description="Helical" evidence="7">
    <location>
        <begin position="113"/>
        <end position="137"/>
    </location>
</feature>
<evidence type="ECO:0000256" key="5">
    <source>
        <dbReference type="ARBA" id="ARBA00022989"/>
    </source>
</evidence>
<dbReference type="GO" id="GO:0070069">
    <property type="term" value="C:cytochrome complex"/>
    <property type="evidence" value="ECO:0007669"/>
    <property type="project" value="TreeGrafter"/>
</dbReference>
<dbReference type="PIRSF" id="PIRSF000267">
    <property type="entry name" value="Cyt_oxidse_sub2"/>
    <property type="match status" value="1"/>
</dbReference>
<keyword evidence="6 7" id="KW-0472">Membrane</keyword>
<evidence type="ECO:0000256" key="1">
    <source>
        <dbReference type="ARBA" id="ARBA00004651"/>
    </source>
</evidence>
<keyword evidence="5 7" id="KW-1133">Transmembrane helix</keyword>
<name>A0A8G2BLZ7_9PROT</name>
<feature type="transmembrane region" description="Helical" evidence="7">
    <location>
        <begin position="191"/>
        <end position="211"/>
    </location>
</feature>
<feature type="transmembrane region" description="Helical" evidence="7">
    <location>
        <begin position="231"/>
        <end position="251"/>
    </location>
</feature>
<evidence type="ECO:0000256" key="7">
    <source>
        <dbReference type="SAM" id="Phobius"/>
    </source>
</evidence>
<protein>
    <submittedName>
        <fullName evidence="8">Cytochrome bd-I ubiquinol oxidase subunit 2 apoprotein</fullName>
    </submittedName>
</protein>
<comment type="caution">
    <text evidence="8">The sequence shown here is derived from an EMBL/GenBank/DDBJ whole genome shotgun (WGS) entry which is preliminary data.</text>
</comment>
<dbReference type="GO" id="GO:0009055">
    <property type="term" value="F:electron transfer activity"/>
    <property type="evidence" value="ECO:0007669"/>
    <property type="project" value="TreeGrafter"/>
</dbReference>
<evidence type="ECO:0000256" key="4">
    <source>
        <dbReference type="ARBA" id="ARBA00022692"/>
    </source>
</evidence>
<dbReference type="GO" id="GO:0019646">
    <property type="term" value="P:aerobic electron transport chain"/>
    <property type="evidence" value="ECO:0007669"/>
    <property type="project" value="TreeGrafter"/>
</dbReference>
<keyword evidence="9" id="KW-1185">Reference proteome</keyword>
<dbReference type="PANTHER" id="PTHR43141">
    <property type="entry name" value="CYTOCHROME BD2 SUBUNIT II"/>
    <property type="match status" value="1"/>
</dbReference>
<dbReference type="AlphaFoldDB" id="A0A8G2BLZ7"/>
<accession>A0A8G2BLZ7</accession>
<evidence type="ECO:0000256" key="3">
    <source>
        <dbReference type="ARBA" id="ARBA00022475"/>
    </source>
</evidence>
<evidence type="ECO:0000256" key="2">
    <source>
        <dbReference type="ARBA" id="ARBA00007543"/>
    </source>
</evidence>
<keyword evidence="4 7" id="KW-0812">Transmembrane</keyword>
<keyword evidence="3" id="KW-1003">Cell membrane</keyword>
<dbReference type="GO" id="GO:0005886">
    <property type="term" value="C:plasma membrane"/>
    <property type="evidence" value="ECO:0007669"/>
    <property type="project" value="UniProtKB-SubCell"/>
</dbReference>
<evidence type="ECO:0000313" key="8">
    <source>
        <dbReference type="EMBL" id="SDG03622.1"/>
    </source>
</evidence>
<feature type="transmembrane region" description="Helical" evidence="7">
    <location>
        <begin position="6"/>
        <end position="37"/>
    </location>
</feature>
<comment type="subcellular location">
    <subcellularLocation>
        <location evidence="1">Cell membrane</location>
        <topology evidence="1">Multi-pass membrane protein</topology>
    </subcellularLocation>
</comment>
<feature type="transmembrane region" description="Helical" evidence="7">
    <location>
        <begin position="83"/>
        <end position="101"/>
    </location>
</feature>
<dbReference type="PANTHER" id="PTHR43141:SF4">
    <property type="entry name" value="CYTOCHROME BD2 SUBUNIT II"/>
    <property type="match status" value="1"/>
</dbReference>
<proteinExistence type="inferred from homology"/>
<sequence>MEMDLALIWALLIATAVLLYVVLDGFDLGIGLVFPFLSDEGERDVAMNTVAPVWDGNETWLVLGGGGLFAVFPLAYAVLMPAVYAPVTAMLLGLVFRGVAFEFRWKTVRWKRVWDWSFTLGSLVAALSQGIILGALVQGIEVENRAYAGGWWDWLTPFSLLCGVAVAIGYALLGATWLVMKTEDGVRDHGFRIAWPAAIGTVVMVGAVSLWTPFLDPVYMERWFSLPWLLWAAPVPVLTGLTVLSLGWGLLRRRDYQPFISAQILFVLCFVGLGISFYPNIVPPSVSIWDAAAPDESLGFLLVGTAVLLPIILAYTIYAYSVFRGKVRAGEGYH</sequence>
<dbReference type="OrthoDB" id="9776710at2"/>
<dbReference type="RefSeq" id="WP_028794294.1">
    <property type="nucleotide sequence ID" value="NZ_FNBW01000009.1"/>
</dbReference>
<dbReference type="Pfam" id="PF02322">
    <property type="entry name" value="Cyt_bd_oxida_II"/>
    <property type="match status" value="1"/>
</dbReference>
<dbReference type="EMBL" id="FNBW01000009">
    <property type="protein sequence ID" value="SDG03622.1"/>
    <property type="molecule type" value="Genomic_DNA"/>
</dbReference>